<dbReference type="Proteomes" id="UP000218785">
    <property type="component" value="Chromosome"/>
</dbReference>
<sequence length="63" mass="7036">MFATNKFFVGARHPQSFGISNYLTGAVPLPVHLSRSFFKMVLDVHQLIVIAEKLIVKTPVKVP</sequence>
<dbReference type="AlphaFoldDB" id="A0A1Z4N4D9"/>
<reference evidence="1 2" key="1">
    <citation type="submission" date="2017-06" db="EMBL/GenBank/DDBJ databases">
        <title>Genome sequencing of cyanobaciteial culture collection at National Institute for Environmental Studies (NIES).</title>
        <authorList>
            <person name="Hirose Y."/>
            <person name="Shimura Y."/>
            <person name="Fujisawa T."/>
            <person name="Nakamura Y."/>
            <person name="Kawachi M."/>
        </authorList>
    </citation>
    <scope>NUCLEOTIDE SEQUENCE [LARGE SCALE GENOMIC DNA]</scope>
    <source>
        <strain evidence="1 2">NIES-37</strain>
    </source>
</reference>
<proteinExistence type="predicted"/>
<organism evidence="1 2">
    <name type="scientific">Tolypothrix tenuis PCC 7101</name>
    <dbReference type="NCBI Taxonomy" id="231146"/>
    <lineage>
        <taxon>Bacteria</taxon>
        <taxon>Bacillati</taxon>
        <taxon>Cyanobacteriota</taxon>
        <taxon>Cyanophyceae</taxon>
        <taxon>Nostocales</taxon>
        <taxon>Tolypothrichaceae</taxon>
        <taxon>Tolypothrix</taxon>
    </lineage>
</organism>
<evidence type="ECO:0000313" key="2">
    <source>
        <dbReference type="Proteomes" id="UP000218785"/>
    </source>
</evidence>
<dbReference type="EMBL" id="AP018248">
    <property type="protein sequence ID" value="BAZ00567.1"/>
    <property type="molecule type" value="Genomic_DNA"/>
</dbReference>
<gene>
    <name evidence="1" type="ORF">NIES37_45620</name>
</gene>
<accession>A0A1Z4N4D9</accession>
<dbReference type="KEGG" id="ttq:NIES37_45620"/>
<evidence type="ECO:0000313" key="1">
    <source>
        <dbReference type="EMBL" id="BAZ00567.1"/>
    </source>
</evidence>
<keyword evidence="2" id="KW-1185">Reference proteome</keyword>
<name>A0A1Z4N4D9_9CYAN</name>
<protein>
    <submittedName>
        <fullName evidence="1">Uncharacterized protein</fullName>
    </submittedName>
</protein>